<gene>
    <name evidence="7" type="ORF">JYZ213_LOCUS14317</name>
</gene>
<evidence type="ECO:0000256" key="4">
    <source>
        <dbReference type="ARBA" id="ARBA00035286"/>
    </source>
</evidence>
<accession>A0A814ELI3</accession>
<evidence type="ECO:0000313" key="7">
    <source>
        <dbReference type="EMBL" id="CAF0969598.1"/>
    </source>
</evidence>
<comment type="similarity">
    <text evidence="1 6">Belongs to the universal ribosomal protein uL22 family.</text>
</comment>
<dbReference type="InterPro" id="IPR036394">
    <property type="entry name" value="Ribosomal_uL22_sf"/>
</dbReference>
<dbReference type="GO" id="GO:0005762">
    <property type="term" value="C:mitochondrial large ribosomal subunit"/>
    <property type="evidence" value="ECO:0007669"/>
    <property type="project" value="TreeGrafter"/>
</dbReference>
<dbReference type="SUPFAM" id="SSF54843">
    <property type="entry name" value="Ribosomal protein L22"/>
    <property type="match status" value="1"/>
</dbReference>
<proteinExistence type="inferred from homology"/>
<evidence type="ECO:0000256" key="5">
    <source>
        <dbReference type="ARBA" id="ARBA00035506"/>
    </source>
</evidence>
<dbReference type="InterPro" id="IPR001063">
    <property type="entry name" value="Ribosomal_uL22"/>
</dbReference>
<evidence type="ECO:0000313" key="8">
    <source>
        <dbReference type="Proteomes" id="UP000663845"/>
    </source>
</evidence>
<keyword evidence="3 6" id="KW-0687">Ribonucleoprotein</keyword>
<reference evidence="7" key="1">
    <citation type="submission" date="2021-02" db="EMBL/GenBank/DDBJ databases">
        <authorList>
            <person name="Nowell W R."/>
        </authorList>
    </citation>
    <scope>NUCLEOTIDE SEQUENCE</scope>
</reference>
<dbReference type="PANTHER" id="PTHR13501:SF8">
    <property type="entry name" value="LARGE RIBOSOMAL SUBUNIT PROTEIN UL22M"/>
    <property type="match status" value="1"/>
</dbReference>
<evidence type="ECO:0000256" key="1">
    <source>
        <dbReference type="ARBA" id="ARBA00009451"/>
    </source>
</evidence>
<dbReference type="AlphaFoldDB" id="A0A814ELI3"/>
<evidence type="ECO:0000256" key="2">
    <source>
        <dbReference type="ARBA" id="ARBA00022980"/>
    </source>
</evidence>
<name>A0A814ELI3_9BILA</name>
<dbReference type="PANTHER" id="PTHR13501">
    <property type="entry name" value="CHLOROPLAST 50S RIBOSOMAL PROTEIN L22-RELATED"/>
    <property type="match status" value="1"/>
</dbReference>
<dbReference type="Gene3D" id="3.90.470.10">
    <property type="entry name" value="Ribosomal protein L22/L17"/>
    <property type="match status" value="1"/>
</dbReference>
<protein>
    <recommendedName>
        <fullName evidence="4">Large ribosomal subunit protein uL22m</fullName>
    </recommendedName>
    <alternativeName>
        <fullName evidence="5">39S ribosomal protein L22, mitochondrial</fullName>
    </alternativeName>
</protein>
<sequence length="321" mass="37212">MIFHRLTLLSSFVQRSSTFLTRSPQCQLFKLNPNRQFSLTPIRSQRGDRPAISTKNAPKRPKVKLTFSDLRRLFNLAQHEKGRIGCAIALLLLSSGVTMSTTLSTTITWFRSLSITPVYHGRPPPEVFTGSNWQPPDTIRTDHHPEPIGVPDDWDKYNRVVYPPAGPGEIQRTGYVHHCRTYIRGNIKKYWFLAQMIRGMSIDEAIKQLSFHKLPTAIKMRETLIEAQEMAVKEHNIEYKSNLWVSQSFTKRALIVKGLRRRPKYNYTALHYRYFHYMVRLEEGPAPGKEGLYGPKYPELNVRLEKRLEHLNNRKLLGTIA</sequence>
<dbReference type="GO" id="GO:0003735">
    <property type="term" value="F:structural constituent of ribosome"/>
    <property type="evidence" value="ECO:0007669"/>
    <property type="project" value="InterPro"/>
</dbReference>
<organism evidence="7 8">
    <name type="scientific">Adineta steineri</name>
    <dbReference type="NCBI Taxonomy" id="433720"/>
    <lineage>
        <taxon>Eukaryota</taxon>
        <taxon>Metazoa</taxon>
        <taxon>Spiralia</taxon>
        <taxon>Gnathifera</taxon>
        <taxon>Rotifera</taxon>
        <taxon>Eurotatoria</taxon>
        <taxon>Bdelloidea</taxon>
        <taxon>Adinetida</taxon>
        <taxon>Adinetidae</taxon>
        <taxon>Adineta</taxon>
    </lineage>
</organism>
<dbReference type="Proteomes" id="UP000663845">
    <property type="component" value="Unassembled WGS sequence"/>
</dbReference>
<keyword evidence="2 6" id="KW-0689">Ribosomal protein</keyword>
<evidence type="ECO:0000256" key="3">
    <source>
        <dbReference type="ARBA" id="ARBA00023274"/>
    </source>
</evidence>
<evidence type="ECO:0000256" key="6">
    <source>
        <dbReference type="RuleBase" id="RU004005"/>
    </source>
</evidence>
<dbReference type="GO" id="GO:0006412">
    <property type="term" value="P:translation"/>
    <property type="evidence" value="ECO:0007669"/>
    <property type="project" value="InterPro"/>
</dbReference>
<dbReference type="Pfam" id="PF00237">
    <property type="entry name" value="Ribosomal_L22"/>
    <property type="match status" value="1"/>
</dbReference>
<comment type="caution">
    <text evidence="7">The sequence shown here is derived from an EMBL/GenBank/DDBJ whole genome shotgun (WGS) entry which is preliminary data.</text>
</comment>
<dbReference type="InterPro" id="IPR047867">
    <property type="entry name" value="Ribosomal_uL22_bac/org-type"/>
</dbReference>
<dbReference type="EMBL" id="CAJNOG010000118">
    <property type="protein sequence ID" value="CAF0969598.1"/>
    <property type="molecule type" value="Genomic_DNA"/>
</dbReference>